<evidence type="ECO:0000313" key="2">
    <source>
        <dbReference type="EMBL" id="KJZ01836.1"/>
    </source>
</evidence>
<dbReference type="EMBL" id="JXXZ01000002">
    <property type="protein sequence ID" value="KJZ01836.1"/>
    <property type="molecule type" value="Genomic_DNA"/>
</dbReference>
<dbReference type="Proteomes" id="UP000033664">
    <property type="component" value="Unassembled WGS sequence"/>
</dbReference>
<organism evidence="2 3">
    <name type="scientific">Pseudoalteromonas ruthenica</name>
    <dbReference type="NCBI Taxonomy" id="151081"/>
    <lineage>
        <taxon>Bacteria</taxon>
        <taxon>Pseudomonadati</taxon>
        <taxon>Pseudomonadota</taxon>
        <taxon>Gammaproteobacteria</taxon>
        <taxon>Alteromonadales</taxon>
        <taxon>Pseudoalteromonadaceae</taxon>
        <taxon>Pseudoalteromonas</taxon>
    </lineage>
</organism>
<comment type="caution">
    <text evidence="2">The sequence shown here is derived from an EMBL/GenBank/DDBJ whole genome shotgun (WGS) entry which is preliminary data.</text>
</comment>
<proteinExistence type="predicted"/>
<dbReference type="RefSeq" id="WP_045979225.1">
    <property type="nucleotide sequence ID" value="NZ_JXXY01000006.1"/>
</dbReference>
<name>A0A0F4Q287_9GAMM</name>
<dbReference type="PATRIC" id="fig|151081.8.peg.1678"/>
<evidence type="ECO:0000313" key="3">
    <source>
        <dbReference type="Proteomes" id="UP000033664"/>
    </source>
</evidence>
<dbReference type="AlphaFoldDB" id="A0A0F4Q287"/>
<dbReference type="GeneID" id="58227356"/>
<keyword evidence="3" id="KW-1185">Reference proteome</keyword>
<sequence>MTALVTLLLIINMLIASQCYLHAKRKGYPVRLFLALGVIPYFNLVVWVYLLFLPALEKPLFKPKSTP</sequence>
<gene>
    <name evidence="2" type="ORF">TW72_02505</name>
</gene>
<keyword evidence="1" id="KW-0472">Membrane</keyword>
<protein>
    <submittedName>
        <fullName evidence="2">Uncharacterized protein</fullName>
    </submittedName>
</protein>
<keyword evidence="1" id="KW-0812">Transmembrane</keyword>
<keyword evidence="1" id="KW-1133">Transmembrane helix</keyword>
<reference evidence="2 3" key="1">
    <citation type="journal article" date="2015" name="BMC Genomics">
        <title>Genome mining reveals unlocked bioactive potential of marine Gram-negative bacteria.</title>
        <authorList>
            <person name="Machado H."/>
            <person name="Sonnenschein E.C."/>
            <person name="Melchiorsen J."/>
            <person name="Gram L."/>
        </authorList>
    </citation>
    <scope>NUCLEOTIDE SEQUENCE [LARGE SCALE GENOMIC DNA]</scope>
    <source>
        <strain evidence="2 3">S3137</strain>
    </source>
</reference>
<feature type="transmembrane region" description="Helical" evidence="1">
    <location>
        <begin position="32"/>
        <end position="56"/>
    </location>
</feature>
<accession>A0A0F4Q287</accession>
<dbReference type="OrthoDB" id="6299367at2"/>
<evidence type="ECO:0000256" key="1">
    <source>
        <dbReference type="SAM" id="Phobius"/>
    </source>
</evidence>